<dbReference type="Gene3D" id="3.40.50.150">
    <property type="entry name" value="Vaccinia Virus protein VP39"/>
    <property type="match status" value="1"/>
</dbReference>
<dbReference type="RefSeq" id="XP_031574064.1">
    <property type="nucleotide sequence ID" value="XM_031718204.1"/>
</dbReference>
<dbReference type="InterPro" id="IPR029063">
    <property type="entry name" value="SAM-dependent_MTases_sf"/>
</dbReference>
<dbReference type="FunCoup" id="A0A6P8J382">
    <property type="interactions" value="105"/>
</dbReference>
<dbReference type="Proteomes" id="UP000515163">
    <property type="component" value="Unplaced"/>
</dbReference>
<feature type="region of interest" description="Disordered" evidence="1">
    <location>
        <begin position="242"/>
        <end position="280"/>
    </location>
</feature>
<dbReference type="GeneID" id="116307884"/>
<organism evidence="3 4">
    <name type="scientific">Actinia tenebrosa</name>
    <name type="common">Australian red waratah sea anemone</name>
    <dbReference type="NCBI Taxonomy" id="6105"/>
    <lineage>
        <taxon>Eukaryota</taxon>
        <taxon>Metazoa</taxon>
        <taxon>Cnidaria</taxon>
        <taxon>Anthozoa</taxon>
        <taxon>Hexacorallia</taxon>
        <taxon>Actiniaria</taxon>
        <taxon>Actiniidae</taxon>
        <taxon>Actinia</taxon>
    </lineage>
</organism>
<dbReference type="PANTHER" id="PTHR12496">
    <property type="entry name" value="CGI-41 METHYLTRANSFERASE"/>
    <property type="match status" value="1"/>
</dbReference>
<protein>
    <submittedName>
        <fullName evidence="4">Methyltransferase-like protein 25</fullName>
    </submittedName>
</protein>
<evidence type="ECO:0000259" key="2">
    <source>
        <dbReference type="Pfam" id="PF13679"/>
    </source>
</evidence>
<name>A0A6P8J382_ACTTE</name>
<evidence type="ECO:0000313" key="3">
    <source>
        <dbReference type="Proteomes" id="UP000515163"/>
    </source>
</evidence>
<proteinExistence type="predicted"/>
<dbReference type="KEGG" id="aten:116307884"/>
<gene>
    <name evidence="4" type="primary">LOC116307884</name>
</gene>
<dbReference type="InterPro" id="IPR025714">
    <property type="entry name" value="Methyltranfer_dom"/>
</dbReference>
<dbReference type="InterPro" id="IPR052220">
    <property type="entry name" value="METTL25"/>
</dbReference>
<reference evidence="4" key="1">
    <citation type="submission" date="2025-08" db="UniProtKB">
        <authorList>
            <consortium name="RefSeq"/>
        </authorList>
    </citation>
    <scope>IDENTIFICATION</scope>
    <source>
        <tissue evidence="4">Tentacle</tissue>
    </source>
</reference>
<dbReference type="InParanoid" id="A0A6P8J382"/>
<evidence type="ECO:0000313" key="4">
    <source>
        <dbReference type="RefSeq" id="XP_031574064.1"/>
    </source>
</evidence>
<keyword evidence="3" id="KW-1185">Reference proteome</keyword>
<dbReference type="OrthoDB" id="5961583at2759"/>
<sequence>MADVEESFASRLKSDLSRIKDFLVENENIINAHNVDFFTKDLWNTCLPKGIRDDLDKLSVEEVASLPSLFLQGMENPEGCSSGVLKQCSNLVDLLSRVRSVHLRSFPHVQEGQYFKRGLDIVGKHASALSSFMMSPKKAYEVDVMSQAVHDLVQRTKVDKVVDLGSGKGYLSQYLALKHGIPVLGIDSRESNTMNAEKRNEKTLKVWHSLLKRSQNQENSYSRTKESCSQYVVDHSNDTSLGAVSLGSDNVPESWESSSTVDNSSSSSSSNDMHPYSSSKKISIGHCEDGNIQNTVLPGKDDIPDKDVQKSCLKTIETSKHDSYLPVTAHVSSSAQIYQNLEALFEKKNTSICNDINKGIILVGLHTCGDLAPTAINIFIKDSVVKALCLVGCCYHLLSQPTDSETPIEMEENMQSCEGLEAEHGFPLSDFLKQQNFRVSRNATMVAQQAADRIASECKIPAPSIFYRAVLQVILKEKLGLDTTGMHVGRIGAKCKTFTEYIHKSFKRLGLENKMISDEEIQAYYRRFQDREREIRAFHQLRACIAPCIESVFLMDRLCYLHEKGMTNARIVAMFDPVKSPRCYAIIASKTSC</sequence>
<dbReference type="AlphaFoldDB" id="A0A6P8J382"/>
<dbReference type="Pfam" id="PF13679">
    <property type="entry name" value="Methyltransf_32"/>
    <property type="match status" value="1"/>
</dbReference>
<feature type="domain" description="Methyltransferase" evidence="2">
    <location>
        <begin position="137"/>
        <end position="400"/>
    </location>
</feature>
<dbReference type="PANTHER" id="PTHR12496:SF9">
    <property type="entry name" value="METHYLTRANSFERASE-LIKE PROTEIN 25-RELATED"/>
    <property type="match status" value="1"/>
</dbReference>
<evidence type="ECO:0000256" key="1">
    <source>
        <dbReference type="SAM" id="MobiDB-lite"/>
    </source>
</evidence>
<feature type="compositionally biased region" description="Low complexity" evidence="1">
    <location>
        <begin position="254"/>
        <end position="279"/>
    </location>
</feature>
<accession>A0A6P8J382</accession>
<dbReference type="CDD" id="cd02440">
    <property type="entry name" value="AdoMet_MTases"/>
    <property type="match status" value="1"/>
</dbReference>
<dbReference type="SUPFAM" id="SSF53335">
    <property type="entry name" value="S-adenosyl-L-methionine-dependent methyltransferases"/>
    <property type="match status" value="1"/>
</dbReference>